<evidence type="ECO:0000313" key="6">
    <source>
        <dbReference type="Proteomes" id="UP001153292"/>
    </source>
</evidence>
<proteinExistence type="inferred from homology"/>
<name>A0ABN8BFR7_CHISP</name>
<dbReference type="Proteomes" id="UP001153292">
    <property type="component" value="Chromosome 4"/>
</dbReference>
<dbReference type="InterPro" id="IPR050960">
    <property type="entry name" value="AB_hydrolase_4_sf"/>
</dbReference>
<comment type="similarity">
    <text evidence="1">Belongs to the AB hydrolase superfamily. AB hydrolase 4 family.</text>
</comment>
<organism evidence="5 6">
    <name type="scientific">Chilo suppressalis</name>
    <name type="common">Asiatic rice borer moth</name>
    <dbReference type="NCBI Taxonomy" id="168631"/>
    <lineage>
        <taxon>Eukaryota</taxon>
        <taxon>Metazoa</taxon>
        <taxon>Ecdysozoa</taxon>
        <taxon>Arthropoda</taxon>
        <taxon>Hexapoda</taxon>
        <taxon>Insecta</taxon>
        <taxon>Pterygota</taxon>
        <taxon>Neoptera</taxon>
        <taxon>Endopterygota</taxon>
        <taxon>Lepidoptera</taxon>
        <taxon>Glossata</taxon>
        <taxon>Ditrysia</taxon>
        <taxon>Pyraloidea</taxon>
        <taxon>Crambidae</taxon>
        <taxon>Crambinae</taxon>
        <taxon>Chilo</taxon>
    </lineage>
</organism>
<evidence type="ECO:0000256" key="1">
    <source>
        <dbReference type="ARBA" id="ARBA00010884"/>
    </source>
</evidence>
<dbReference type="PROSITE" id="PS01133">
    <property type="entry name" value="UPF0017"/>
    <property type="match status" value="1"/>
</dbReference>
<dbReference type="EMBL" id="OU963897">
    <property type="protein sequence ID" value="CAH0405541.1"/>
    <property type="molecule type" value="Genomic_DNA"/>
</dbReference>
<gene>
    <name evidence="5" type="ORF">CHILSU_LOCUS8904</name>
</gene>
<dbReference type="PANTHER" id="PTHR10794:SF63">
    <property type="entry name" value="ALPHA_BETA HYDROLASE 1, ISOFORM A"/>
    <property type="match status" value="1"/>
</dbReference>
<evidence type="ECO:0000313" key="5">
    <source>
        <dbReference type="EMBL" id="CAH0405541.1"/>
    </source>
</evidence>
<keyword evidence="2" id="KW-0719">Serine esterase</keyword>
<dbReference type="InterPro" id="IPR000952">
    <property type="entry name" value="AB_hydrolase_4_CS"/>
</dbReference>
<keyword evidence="6" id="KW-1185">Reference proteome</keyword>
<dbReference type="InterPro" id="IPR000073">
    <property type="entry name" value="AB_hydrolase_1"/>
</dbReference>
<dbReference type="PANTHER" id="PTHR10794">
    <property type="entry name" value="ABHYDROLASE DOMAIN-CONTAINING PROTEIN"/>
    <property type="match status" value="1"/>
</dbReference>
<dbReference type="InterPro" id="IPR029058">
    <property type="entry name" value="AB_hydrolase_fold"/>
</dbReference>
<dbReference type="InterPro" id="IPR012020">
    <property type="entry name" value="ABHD4"/>
</dbReference>
<accession>A0ABN8BFR7</accession>
<keyword evidence="3" id="KW-0378">Hydrolase</keyword>
<dbReference type="Pfam" id="PF12697">
    <property type="entry name" value="Abhydrolase_6"/>
    <property type="match status" value="1"/>
</dbReference>
<evidence type="ECO:0000259" key="4">
    <source>
        <dbReference type="Pfam" id="PF12697"/>
    </source>
</evidence>
<feature type="domain" description="AB hydrolase-1" evidence="4">
    <location>
        <begin position="129"/>
        <end position="363"/>
    </location>
</feature>
<reference evidence="5" key="1">
    <citation type="submission" date="2021-12" db="EMBL/GenBank/DDBJ databases">
        <authorList>
            <person name="King R."/>
        </authorList>
    </citation>
    <scope>NUCLEOTIDE SEQUENCE</scope>
</reference>
<protein>
    <recommendedName>
        <fullName evidence="4">AB hydrolase-1 domain-containing protein</fullName>
    </recommendedName>
</protein>
<dbReference type="SUPFAM" id="SSF53474">
    <property type="entry name" value="alpha/beta-Hydrolases"/>
    <property type="match status" value="1"/>
</dbReference>
<dbReference type="PIRSF" id="PIRSF005211">
    <property type="entry name" value="Ab_hydro_YheT"/>
    <property type="match status" value="1"/>
</dbReference>
<sequence>MIGFFSYICELKKELLVGISISIIYITYYLVEAVKKPVIICRKGEFLDFLEEKVPLLNERYWPTPWCVESRLQTVIGSLLRTRLLSPVQYRREVLTLSDGGQVALDWAIAAEDGAGVKEGGKGGAGVMLVLPGVTGDARADYVRCLVAAAVQLRLRCVVVNYRGLGGLPLTTPRLYSAVSHSDLAEAVRAIEKKTDGPLVATGVSLGGLVLTQYLAASADSTPLLAALVVSSPLDVVRGSECIERWPVNALLSYHIARNLRRAVEAMRTLGAVLDWGALERCRSVRQFDSIFTAPHFGFPTVDDYYREASLRGKLNRVRVPLLCLCAADDPFQPLEVIPTAEAAESERVALAVTARGGHIGFLEGWWPSSPPRDHYLSRLAVQYFGAILKHPDILKLSNNN</sequence>
<evidence type="ECO:0000256" key="3">
    <source>
        <dbReference type="ARBA" id="ARBA00022801"/>
    </source>
</evidence>
<dbReference type="Gene3D" id="3.40.50.1820">
    <property type="entry name" value="alpha/beta hydrolase"/>
    <property type="match status" value="1"/>
</dbReference>
<evidence type="ECO:0000256" key="2">
    <source>
        <dbReference type="ARBA" id="ARBA00022487"/>
    </source>
</evidence>